<dbReference type="Gene3D" id="6.10.250.660">
    <property type="match status" value="1"/>
</dbReference>
<accession>A0A7V1ZH04</accession>
<keyword evidence="6" id="KW-0131">Cell cycle</keyword>
<evidence type="ECO:0000313" key="9">
    <source>
        <dbReference type="EMBL" id="HEQ87885.1"/>
    </source>
</evidence>
<evidence type="ECO:0000256" key="3">
    <source>
        <dbReference type="ARBA" id="ARBA00022490"/>
    </source>
</evidence>
<dbReference type="PANTHER" id="PTHR35794:SF2">
    <property type="entry name" value="CELL DIVISION PROTEIN DIVIVA"/>
    <property type="match status" value="1"/>
</dbReference>
<sequence length="181" mass="20327">MIREVNHMHRLTPLEIQGASFPSKLRGYDPDAVREFLRGLAEQVEEEAKLRGELRAQVEMLSRQLEEFRSQSEALNEALIAAQKTAEATVAKAEAEAQRIITEAQALADRLVEEARQRAEAVETVIAQLKSQRRSARADLKRLAELLLGLAKDDEAAEKRENEASSLAVLRPRVREPKPQP</sequence>
<proteinExistence type="inferred from homology"/>
<reference evidence="9" key="1">
    <citation type="journal article" date="2020" name="mSystems">
        <title>Genome- and Community-Level Interaction Insights into Carbon Utilization and Element Cycling Functions of Hydrothermarchaeota in Hydrothermal Sediment.</title>
        <authorList>
            <person name="Zhou Z."/>
            <person name="Liu Y."/>
            <person name="Xu W."/>
            <person name="Pan J."/>
            <person name="Luo Z.H."/>
            <person name="Li M."/>
        </authorList>
    </citation>
    <scope>NUCLEOTIDE SEQUENCE [LARGE SCALE GENOMIC DNA]</scope>
    <source>
        <strain evidence="9">SpSt-186</strain>
    </source>
</reference>
<evidence type="ECO:0000256" key="5">
    <source>
        <dbReference type="ARBA" id="ARBA00023054"/>
    </source>
</evidence>
<dbReference type="InterPro" id="IPR007793">
    <property type="entry name" value="DivIVA_fam"/>
</dbReference>
<name>A0A7V1ZH04_9BACT</name>
<dbReference type="NCBIfam" id="TIGR03544">
    <property type="entry name" value="DivI1A_domain"/>
    <property type="match status" value="1"/>
</dbReference>
<dbReference type="GO" id="GO:0051301">
    <property type="term" value="P:cell division"/>
    <property type="evidence" value="ECO:0007669"/>
    <property type="project" value="UniProtKB-KW"/>
</dbReference>
<dbReference type="Pfam" id="PF05103">
    <property type="entry name" value="DivIVA"/>
    <property type="match status" value="1"/>
</dbReference>
<gene>
    <name evidence="9" type="ORF">ENP06_00540</name>
</gene>
<dbReference type="PANTHER" id="PTHR35794">
    <property type="entry name" value="CELL DIVISION PROTEIN DIVIVA"/>
    <property type="match status" value="1"/>
</dbReference>
<evidence type="ECO:0000256" key="8">
    <source>
        <dbReference type="SAM" id="MobiDB-lite"/>
    </source>
</evidence>
<comment type="caution">
    <text evidence="9">The sequence shown here is derived from an EMBL/GenBank/DDBJ whole genome shotgun (WGS) entry which is preliminary data.</text>
</comment>
<comment type="subcellular location">
    <subcellularLocation>
        <location evidence="1">Cytoplasm</location>
    </subcellularLocation>
</comment>
<keyword evidence="3" id="KW-0963">Cytoplasm</keyword>
<feature type="coiled-coil region" evidence="7">
    <location>
        <begin position="51"/>
        <end position="146"/>
    </location>
</feature>
<keyword evidence="5 7" id="KW-0175">Coiled coil</keyword>
<evidence type="ECO:0000256" key="1">
    <source>
        <dbReference type="ARBA" id="ARBA00004496"/>
    </source>
</evidence>
<evidence type="ECO:0000256" key="4">
    <source>
        <dbReference type="ARBA" id="ARBA00022618"/>
    </source>
</evidence>
<dbReference type="EMBL" id="DSHW01000042">
    <property type="protein sequence ID" value="HEQ87885.1"/>
    <property type="molecule type" value="Genomic_DNA"/>
</dbReference>
<evidence type="ECO:0000256" key="2">
    <source>
        <dbReference type="ARBA" id="ARBA00009008"/>
    </source>
</evidence>
<dbReference type="AlphaFoldDB" id="A0A7V1ZH04"/>
<feature type="region of interest" description="Disordered" evidence="8">
    <location>
        <begin position="154"/>
        <end position="181"/>
    </location>
</feature>
<dbReference type="InterPro" id="IPR019933">
    <property type="entry name" value="DivIVA_domain"/>
</dbReference>
<evidence type="ECO:0000256" key="6">
    <source>
        <dbReference type="ARBA" id="ARBA00023306"/>
    </source>
</evidence>
<dbReference type="GO" id="GO:0005737">
    <property type="term" value="C:cytoplasm"/>
    <property type="evidence" value="ECO:0007669"/>
    <property type="project" value="UniProtKB-SubCell"/>
</dbReference>
<evidence type="ECO:0000256" key="7">
    <source>
        <dbReference type="SAM" id="Coils"/>
    </source>
</evidence>
<organism evidence="9">
    <name type="scientific">Thermoanaerobaculum aquaticum</name>
    <dbReference type="NCBI Taxonomy" id="1312852"/>
    <lineage>
        <taxon>Bacteria</taxon>
        <taxon>Pseudomonadati</taxon>
        <taxon>Acidobacteriota</taxon>
        <taxon>Thermoanaerobaculia</taxon>
        <taxon>Thermoanaerobaculales</taxon>
        <taxon>Thermoanaerobaculaceae</taxon>
        <taxon>Thermoanaerobaculum</taxon>
    </lineage>
</organism>
<feature type="compositionally biased region" description="Basic and acidic residues" evidence="8">
    <location>
        <begin position="154"/>
        <end position="163"/>
    </location>
</feature>
<comment type="similarity">
    <text evidence="2">Belongs to the DivIVA family.</text>
</comment>
<keyword evidence="4" id="KW-0132">Cell division</keyword>
<protein>
    <submittedName>
        <fullName evidence="9">DivIVA domain-containing protein</fullName>
    </submittedName>
</protein>